<reference evidence="3" key="1">
    <citation type="submission" date="2020-05" db="EMBL/GenBank/DDBJ databases">
        <authorList>
            <person name="Chiriac C."/>
            <person name="Salcher M."/>
            <person name="Ghai R."/>
            <person name="Kavagutti S V."/>
        </authorList>
    </citation>
    <scope>NUCLEOTIDE SEQUENCE</scope>
</reference>
<keyword evidence="2" id="KW-1133">Transmembrane helix</keyword>
<proteinExistence type="predicted"/>
<keyword evidence="2" id="KW-0472">Membrane</keyword>
<evidence type="ECO:0000256" key="1">
    <source>
        <dbReference type="SAM" id="MobiDB-lite"/>
    </source>
</evidence>
<dbReference type="Gene3D" id="2.40.50.100">
    <property type="match status" value="1"/>
</dbReference>
<protein>
    <submittedName>
        <fullName evidence="3">Unannotated protein</fullName>
    </submittedName>
</protein>
<sequence length="267" mass="27543">MDVRMPNDTAPAAQPQSAGEARNQAGPESLDQIVATTRPRLWLALISLLLLIALGIAWIFLGRVPLQATAEGVVDQPQGMIMISAPVAGAVEILIEPFTTVVAGTPIASITPFADNPKTTILAAGPGVIAQVLVQDGEGVEAGATLLVLDPPDDSSTVRILAFPSANAVRNFKAGQRVSVLVGGRETMGTVLAISDVPAGADGLEAAGIQPLTAQNLLANKDYLVYQVVIEADRPTGVTDIRNGEIATVTNTYETASPVALMFGSGS</sequence>
<evidence type="ECO:0000313" key="3">
    <source>
        <dbReference type="EMBL" id="CAB4883741.1"/>
    </source>
</evidence>
<gene>
    <name evidence="3" type="ORF">UFOPK3402_01552</name>
</gene>
<dbReference type="EMBL" id="CAFBLS010000219">
    <property type="protein sequence ID" value="CAB4883741.1"/>
    <property type="molecule type" value="Genomic_DNA"/>
</dbReference>
<name>A0A6J7ENM9_9ZZZZ</name>
<dbReference type="AlphaFoldDB" id="A0A6J7ENM9"/>
<evidence type="ECO:0000256" key="2">
    <source>
        <dbReference type="SAM" id="Phobius"/>
    </source>
</evidence>
<feature type="transmembrane region" description="Helical" evidence="2">
    <location>
        <begin position="41"/>
        <end position="61"/>
    </location>
</feature>
<accession>A0A6J7ENM9</accession>
<keyword evidence="2" id="KW-0812">Transmembrane</keyword>
<organism evidence="3">
    <name type="scientific">freshwater metagenome</name>
    <dbReference type="NCBI Taxonomy" id="449393"/>
    <lineage>
        <taxon>unclassified sequences</taxon>
        <taxon>metagenomes</taxon>
        <taxon>ecological metagenomes</taxon>
    </lineage>
</organism>
<feature type="region of interest" description="Disordered" evidence="1">
    <location>
        <begin position="1"/>
        <end position="26"/>
    </location>
</feature>